<dbReference type="EMBL" id="QZVT01000008">
    <property type="protein sequence ID" value="RJT77813.1"/>
    <property type="molecule type" value="Genomic_DNA"/>
</dbReference>
<gene>
    <name evidence="1" type="ORF">D6T63_14805</name>
</gene>
<name>A0A3A5LYX7_9MICC</name>
<accession>A0A3A5LYX7</accession>
<comment type="caution">
    <text evidence="1">The sequence shown here is derived from an EMBL/GenBank/DDBJ whole genome shotgun (WGS) entry which is preliminary data.</text>
</comment>
<keyword evidence="2" id="KW-1185">Reference proteome</keyword>
<reference evidence="1 2" key="1">
    <citation type="submission" date="2018-09" db="EMBL/GenBank/DDBJ databases">
        <title>Novel species of Arthrobacter.</title>
        <authorList>
            <person name="Liu Q."/>
            <person name="Xin Y.-H."/>
        </authorList>
    </citation>
    <scope>NUCLEOTIDE SEQUENCE [LARGE SCALE GENOMIC DNA]</scope>
    <source>
        <strain evidence="1 2">Hz2</strain>
    </source>
</reference>
<dbReference type="Proteomes" id="UP000272560">
    <property type="component" value="Unassembled WGS sequence"/>
</dbReference>
<protein>
    <submittedName>
        <fullName evidence="1">Uncharacterized protein</fullName>
    </submittedName>
</protein>
<organism evidence="1 2">
    <name type="scientific">Arthrobacter cheniae</name>
    <dbReference type="NCBI Taxonomy" id="1258888"/>
    <lineage>
        <taxon>Bacteria</taxon>
        <taxon>Bacillati</taxon>
        <taxon>Actinomycetota</taxon>
        <taxon>Actinomycetes</taxon>
        <taxon>Micrococcales</taxon>
        <taxon>Micrococcaceae</taxon>
        <taxon>Arthrobacter</taxon>
    </lineage>
</organism>
<proteinExistence type="predicted"/>
<dbReference type="RefSeq" id="WP_120149830.1">
    <property type="nucleotide sequence ID" value="NZ_QZVT01000008.1"/>
</dbReference>
<sequence length="70" mass="7875">MVSAVRLPSREEVEFERDGPGRALVRIIRQALTDGSTYFAPASATVGRVERRQALVEQPLRRRCEQHAAL</sequence>
<evidence type="ECO:0000313" key="2">
    <source>
        <dbReference type="Proteomes" id="UP000272560"/>
    </source>
</evidence>
<dbReference type="AlphaFoldDB" id="A0A3A5LYX7"/>
<evidence type="ECO:0000313" key="1">
    <source>
        <dbReference type="EMBL" id="RJT77813.1"/>
    </source>
</evidence>